<gene>
    <name evidence="7" type="ORF">CAETHG_2610</name>
</gene>
<evidence type="ECO:0000256" key="5">
    <source>
        <dbReference type="ARBA" id="ARBA00023136"/>
    </source>
</evidence>
<feature type="transmembrane region" description="Helical" evidence="6">
    <location>
        <begin position="82"/>
        <end position="104"/>
    </location>
</feature>
<reference evidence="8" key="1">
    <citation type="journal article" date="2014" name="Biotechnol. Biofuels">
        <title>Comparison of single-molecule sequencing and hybrid approaches for finishing the genome of Clostridium autoethanogenum and analysis of CRISPR systems in industrial relevant Clostridia.</title>
        <authorList>
            <person name="Brown S.D."/>
            <person name="Nagaraju S."/>
            <person name="Utturkar S."/>
            <person name="De Tissera S."/>
            <person name="Segovia S."/>
            <person name="Mitchell W."/>
            <person name="Land M.L."/>
            <person name="Dassanayake A."/>
            <person name="Kopke M."/>
        </authorList>
    </citation>
    <scope>NUCLEOTIDE SEQUENCE [LARGE SCALE GENOMIC DNA]</scope>
    <source>
        <strain evidence="8">DSM 10061</strain>
    </source>
</reference>
<accession>A0ABN4BL39</accession>
<keyword evidence="4 6" id="KW-1133">Transmembrane helix</keyword>
<feature type="transmembrane region" description="Helical" evidence="6">
    <location>
        <begin position="46"/>
        <end position="70"/>
    </location>
</feature>
<feature type="transmembrane region" description="Helical" evidence="6">
    <location>
        <begin position="251"/>
        <end position="273"/>
    </location>
</feature>
<name>A0ABN4BL39_9CLOT</name>
<dbReference type="PANTHER" id="PTHR30250:SF11">
    <property type="entry name" value="O-ANTIGEN TRANSPORTER-RELATED"/>
    <property type="match status" value="1"/>
</dbReference>
<dbReference type="RefSeq" id="WP_023162729.1">
    <property type="nucleotide sequence ID" value="NC_022592.1"/>
</dbReference>
<protein>
    <submittedName>
        <fullName evidence="7">Oligosaccharide flippase family protein</fullName>
    </submittedName>
</protein>
<organism evidence="7 8">
    <name type="scientific">Clostridium autoethanogenum DSM 10061</name>
    <dbReference type="NCBI Taxonomy" id="1341692"/>
    <lineage>
        <taxon>Bacteria</taxon>
        <taxon>Bacillati</taxon>
        <taxon>Bacillota</taxon>
        <taxon>Clostridia</taxon>
        <taxon>Eubacteriales</taxon>
        <taxon>Clostridiaceae</taxon>
        <taxon>Clostridium</taxon>
    </lineage>
</organism>
<evidence type="ECO:0000256" key="3">
    <source>
        <dbReference type="ARBA" id="ARBA00022692"/>
    </source>
</evidence>
<feature type="transmembrane region" description="Helical" evidence="6">
    <location>
        <begin position="412"/>
        <end position="434"/>
    </location>
</feature>
<proteinExistence type="predicted"/>
<dbReference type="Proteomes" id="UP000017590">
    <property type="component" value="Chromosome"/>
</dbReference>
<keyword evidence="8" id="KW-1185">Reference proteome</keyword>
<dbReference type="Pfam" id="PF13440">
    <property type="entry name" value="Polysacc_synt_3"/>
    <property type="match status" value="1"/>
</dbReference>
<comment type="subcellular location">
    <subcellularLocation>
        <location evidence="1">Cell membrane</location>
        <topology evidence="1">Multi-pass membrane protein</topology>
    </subcellularLocation>
</comment>
<evidence type="ECO:0000313" key="7">
    <source>
        <dbReference type="EMBL" id="AGY76819.1"/>
    </source>
</evidence>
<evidence type="ECO:0000256" key="2">
    <source>
        <dbReference type="ARBA" id="ARBA00022475"/>
    </source>
</evidence>
<evidence type="ECO:0000256" key="1">
    <source>
        <dbReference type="ARBA" id="ARBA00004651"/>
    </source>
</evidence>
<dbReference type="PANTHER" id="PTHR30250">
    <property type="entry name" value="PST FAMILY PREDICTED COLANIC ACID TRANSPORTER"/>
    <property type="match status" value="1"/>
</dbReference>
<evidence type="ECO:0000313" key="8">
    <source>
        <dbReference type="Proteomes" id="UP000017590"/>
    </source>
</evidence>
<feature type="transmembrane region" description="Helical" evidence="6">
    <location>
        <begin position="12"/>
        <end position="34"/>
    </location>
</feature>
<evidence type="ECO:0000256" key="6">
    <source>
        <dbReference type="SAM" id="Phobius"/>
    </source>
</evidence>
<feature type="transmembrane region" description="Helical" evidence="6">
    <location>
        <begin position="294"/>
        <end position="312"/>
    </location>
</feature>
<dbReference type="EMBL" id="CP006763">
    <property type="protein sequence ID" value="AGY76819.1"/>
    <property type="molecule type" value="Genomic_DNA"/>
</dbReference>
<keyword evidence="2" id="KW-1003">Cell membrane</keyword>
<feature type="transmembrane region" description="Helical" evidence="6">
    <location>
        <begin position="120"/>
        <end position="137"/>
    </location>
</feature>
<sequence length="481" mass="55065">MITAKSLVKGSLIIVISNIVLKAMSFLLLPLYTIYLTPNDYGIVDIANTFISLFVGLSCLCLDTGFYTFFYDKESKTYEKKVFNSTFWILVGTSLIPIFIILFSKQLAGILFKDSNKNKVIILSLFTISSSILTVIPNARIRIVNKMKIFAIINVGTSLISIILNILFIVKFRLGYYSLIITILINNLIQMISYFYIVRDEISIKYFDRKLIKHILKYTIPLIPATVSSWVIDLSDRYIINHFFSSSEVGIYAIANKIVIILTVFSSAFMTSYPSFVFSNAKQKDAKDKFGKILNYYFLIFCILSIIITVFSKEIVMLMSQRTYWMSYKMVGFLTFGNFAFGMAFLVGSGMSIAKKSTYSMMISWISAIVNIILNMILIPKYGAVIAAITTMISYLIVFVLNYYFSQKFYHCNYNIITILIMYFVIFILCSLTMTKALVIKLPMATMIILFLCLIFKNESNNIIKFIRNTMKNFLGVENNE</sequence>
<keyword evidence="3 6" id="KW-0812">Transmembrane</keyword>
<dbReference type="InterPro" id="IPR050833">
    <property type="entry name" value="Poly_Biosynth_Transport"/>
</dbReference>
<feature type="transmembrane region" description="Helical" evidence="6">
    <location>
        <begin position="359"/>
        <end position="379"/>
    </location>
</feature>
<feature type="transmembrane region" description="Helical" evidence="6">
    <location>
        <begin position="440"/>
        <end position="456"/>
    </location>
</feature>
<feature type="transmembrane region" description="Helical" evidence="6">
    <location>
        <begin position="218"/>
        <end position="239"/>
    </location>
</feature>
<feature type="transmembrane region" description="Helical" evidence="6">
    <location>
        <begin position="149"/>
        <end position="170"/>
    </location>
</feature>
<evidence type="ECO:0000256" key="4">
    <source>
        <dbReference type="ARBA" id="ARBA00022989"/>
    </source>
</evidence>
<feature type="transmembrane region" description="Helical" evidence="6">
    <location>
        <begin position="385"/>
        <end position="405"/>
    </location>
</feature>
<feature type="transmembrane region" description="Helical" evidence="6">
    <location>
        <begin position="324"/>
        <end position="347"/>
    </location>
</feature>
<keyword evidence="5 6" id="KW-0472">Membrane</keyword>
<feature type="transmembrane region" description="Helical" evidence="6">
    <location>
        <begin position="176"/>
        <end position="197"/>
    </location>
</feature>